<dbReference type="Proteomes" id="UP000298216">
    <property type="component" value="Unassembled WGS sequence"/>
</dbReference>
<protein>
    <submittedName>
        <fullName evidence="1">Uncharacterized protein</fullName>
    </submittedName>
</protein>
<name>A0A4Y9RYT0_9CAUL</name>
<organism evidence="1 2">
    <name type="scientific">Brevundimonas intermedia</name>
    <dbReference type="NCBI Taxonomy" id="74315"/>
    <lineage>
        <taxon>Bacteria</taxon>
        <taxon>Pseudomonadati</taxon>
        <taxon>Pseudomonadota</taxon>
        <taxon>Alphaproteobacteria</taxon>
        <taxon>Caulobacterales</taxon>
        <taxon>Caulobacteraceae</taxon>
        <taxon>Brevundimonas</taxon>
    </lineage>
</organism>
<evidence type="ECO:0000313" key="1">
    <source>
        <dbReference type="EMBL" id="TFW14427.1"/>
    </source>
</evidence>
<dbReference type="AlphaFoldDB" id="A0A4Y9RYT0"/>
<proteinExistence type="predicted"/>
<accession>A0A4Y9RYT0</accession>
<evidence type="ECO:0000313" key="2">
    <source>
        <dbReference type="Proteomes" id="UP000298216"/>
    </source>
</evidence>
<reference evidence="1 2" key="1">
    <citation type="submission" date="2019-03" db="EMBL/GenBank/DDBJ databases">
        <title>Draft genome of Brevundimonas sp. a heavy metal resistant soil bacteria.</title>
        <authorList>
            <person name="Soto J."/>
        </authorList>
    </citation>
    <scope>NUCLEOTIDE SEQUENCE [LARGE SCALE GENOMIC DNA]</scope>
    <source>
        <strain evidence="1 2">B-10</strain>
    </source>
</reference>
<dbReference type="EMBL" id="SPVH01000002">
    <property type="protein sequence ID" value="TFW14427.1"/>
    <property type="molecule type" value="Genomic_DNA"/>
</dbReference>
<keyword evidence="2" id="KW-1185">Reference proteome</keyword>
<comment type="caution">
    <text evidence="1">The sequence shown here is derived from an EMBL/GenBank/DDBJ whole genome shotgun (WGS) entry which is preliminary data.</text>
</comment>
<gene>
    <name evidence="1" type="ORF">EGY25_04335</name>
</gene>
<dbReference type="OrthoDB" id="9907442at2"/>
<sequence length="50" mass="5296">MNGVVGLDYPAWIAFAQLTSMDAATADLLSACLPEIEGAVLKALRKESDE</sequence>
<dbReference type="RefSeq" id="WP_135193812.1">
    <property type="nucleotide sequence ID" value="NZ_SPVH01000002.1"/>
</dbReference>